<dbReference type="InterPro" id="IPR036661">
    <property type="entry name" value="Luciferase-like_sf"/>
</dbReference>
<keyword evidence="2" id="KW-0288">FMN</keyword>
<keyword evidence="3" id="KW-0560">Oxidoreductase</keyword>
<dbReference type="InterPro" id="IPR011251">
    <property type="entry name" value="Luciferase-like_dom"/>
</dbReference>
<dbReference type="GO" id="GO:0046306">
    <property type="term" value="P:alkanesulfonate catabolic process"/>
    <property type="evidence" value="ECO:0007669"/>
    <property type="project" value="TreeGrafter"/>
</dbReference>
<evidence type="ECO:0000313" key="6">
    <source>
        <dbReference type="EMBL" id="RCV47560.1"/>
    </source>
</evidence>
<dbReference type="RefSeq" id="WP_114433801.1">
    <property type="nucleotide sequence ID" value="NZ_QEIN01000487.1"/>
</dbReference>
<keyword evidence="1" id="KW-0285">Flavoprotein</keyword>
<organism evidence="6 7">
    <name type="scientific">Marinitenerispora sediminis</name>
    <dbReference type="NCBI Taxonomy" id="1931232"/>
    <lineage>
        <taxon>Bacteria</taxon>
        <taxon>Bacillati</taxon>
        <taxon>Actinomycetota</taxon>
        <taxon>Actinomycetes</taxon>
        <taxon>Streptosporangiales</taxon>
        <taxon>Nocardiopsidaceae</taxon>
        <taxon>Marinitenerispora</taxon>
    </lineage>
</organism>
<proteinExistence type="predicted"/>
<dbReference type="PANTHER" id="PTHR42847:SF4">
    <property type="entry name" value="ALKANESULFONATE MONOOXYGENASE-RELATED"/>
    <property type="match status" value="1"/>
</dbReference>
<reference evidence="6 7" key="1">
    <citation type="submission" date="2018-04" db="EMBL/GenBank/DDBJ databases">
        <title>Novel actinobacteria from marine sediment.</title>
        <authorList>
            <person name="Ng Z.Y."/>
            <person name="Tan G.Y.A."/>
        </authorList>
    </citation>
    <scope>NUCLEOTIDE SEQUENCE [LARGE SCALE GENOMIC DNA]</scope>
    <source>
        <strain evidence="6 7">TPS81</strain>
    </source>
</reference>
<dbReference type="OrthoDB" id="3206024at2"/>
<evidence type="ECO:0000256" key="4">
    <source>
        <dbReference type="ARBA" id="ARBA00023033"/>
    </source>
</evidence>
<dbReference type="GO" id="GO:0008726">
    <property type="term" value="F:alkanesulfonate monooxygenase activity"/>
    <property type="evidence" value="ECO:0007669"/>
    <property type="project" value="TreeGrafter"/>
</dbReference>
<name>A0A368SXL8_9ACTN</name>
<protein>
    <submittedName>
        <fullName evidence="6">LLM class F420-dependent oxidoreductase</fullName>
    </submittedName>
</protein>
<dbReference type="EMBL" id="QEIN01000487">
    <property type="protein sequence ID" value="RCV47560.1"/>
    <property type="molecule type" value="Genomic_DNA"/>
</dbReference>
<evidence type="ECO:0000256" key="3">
    <source>
        <dbReference type="ARBA" id="ARBA00023002"/>
    </source>
</evidence>
<comment type="caution">
    <text evidence="6">The sequence shown here is derived from an EMBL/GenBank/DDBJ whole genome shotgun (WGS) entry which is preliminary data.</text>
</comment>
<feature type="domain" description="Luciferase-like" evidence="5">
    <location>
        <begin position="1"/>
        <end position="213"/>
    </location>
</feature>
<dbReference type="InterPro" id="IPR019921">
    <property type="entry name" value="Lucif-like_OxRdtase_Rv2161c"/>
</dbReference>
<feature type="non-terminal residue" evidence="6">
    <location>
        <position position="1"/>
    </location>
</feature>
<dbReference type="Pfam" id="PF00296">
    <property type="entry name" value="Bac_luciferase"/>
    <property type="match status" value="1"/>
</dbReference>
<dbReference type="InterPro" id="IPR050172">
    <property type="entry name" value="SsuD_RutA_monooxygenase"/>
</dbReference>
<dbReference type="SUPFAM" id="SSF51679">
    <property type="entry name" value="Bacterial luciferase-like"/>
    <property type="match status" value="1"/>
</dbReference>
<dbReference type="PANTHER" id="PTHR42847">
    <property type="entry name" value="ALKANESULFONATE MONOOXYGENASE"/>
    <property type="match status" value="1"/>
</dbReference>
<keyword evidence="7" id="KW-1185">Reference proteome</keyword>
<dbReference type="Proteomes" id="UP000253318">
    <property type="component" value="Unassembled WGS sequence"/>
</dbReference>
<sequence>EELGYDAVWLPDHLLPPAEYGPVYGGAHEPLVTLAAVAAVTGRIRLGTSVLVLPLRDPFLVAKQTATLERLAPGRVVLGVGAGWEAAEFAALGADFTGRGARTDDALRLIRHLHTVGRGPFEETRYAFRTGVFAPIPTAPVPVMVGGVSDAALRRAARFGDIWQSVGLPPETFRTRLAALRAHTSRRIEAGARLSWPGARRAADVAAEARAFAAAGAGHVAVWFGPLDGFDDRMTAFARTAGLGG</sequence>
<accession>A0A368SXL8</accession>
<dbReference type="Gene3D" id="3.20.20.30">
    <property type="entry name" value="Luciferase-like domain"/>
    <property type="match status" value="1"/>
</dbReference>
<evidence type="ECO:0000256" key="2">
    <source>
        <dbReference type="ARBA" id="ARBA00022643"/>
    </source>
</evidence>
<gene>
    <name evidence="6" type="ORF">DEF24_27020</name>
</gene>
<evidence type="ECO:0000259" key="5">
    <source>
        <dbReference type="Pfam" id="PF00296"/>
    </source>
</evidence>
<evidence type="ECO:0000256" key="1">
    <source>
        <dbReference type="ARBA" id="ARBA00022630"/>
    </source>
</evidence>
<keyword evidence="4" id="KW-0503">Monooxygenase</keyword>
<evidence type="ECO:0000313" key="7">
    <source>
        <dbReference type="Proteomes" id="UP000253318"/>
    </source>
</evidence>
<dbReference type="NCBIfam" id="TIGR03619">
    <property type="entry name" value="F420_Rv2161c"/>
    <property type="match status" value="1"/>
</dbReference>
<dbReference type="AlphaFoldDB" id="A0A368SXL8"/>